<proteinExistence type="predicted"/>
<feature type="region of interest" description="Disordered" evidence="2">
    <location>
        <begin position="1"/>
        <end position="111"/>
    </location>
</feature>
<accession>A0AAF3ETX2</accession>
<feature type="region of interest" description="Disordered" evidence="2">
    <location>
        <begin position="262"/>
        <end position="308"/>
    </location>
</feature>
<feature type="coiled-coil region" evidence="1">
    <location>
        <begin position="139"/>
        <end position="222"/>
    </location>
</feature>
<feature type="compositionally biased region" description="Polar residues" evidence="2">
    <location>
        <begin position="264"/>
        <end position="276"/>
    </location>
</feature>
<feature type="compositionally biased region" description="Polar residues" evidence="2">
    <location>
        <begin position="99"/>
        <end position="111"/>
    </location>
</feature>
<evidence type="ECO:0000313" key="4">
    <source>
        <dbReference type="WBParaSite" id="MBELARI_LOCUS17257"/>
    </source>
</evidence>
<keyword evidence="1" id="KW-0175">Coiled coil</keyword>
<sequence length="451" mass="52633">MTSFVRHMFRSKKSSSNKENDAGKRSTLNRTYQGDLERIGENSLLSEPQRRHLELLPSNPYSIVTEPKKNRGPRSCPGGVQRAEIDHRPLRHTQPRPDMNQSYRASSSMSNRRGEKFRYGVEELFEWDDPPRDARDEKIARLQEKLSRSKIRELRLQDEVTRLADELQDAKAEEMEARDDAEHYKHKFKKLQMQREVDRKMLHKISAELQRAQRRVLDLEADSGNDSALLSHQNNLGKTRIESGAGEALCRLNEPLYENEKRINNSQISRQPSGHTNTEDEDEVRIFRRDESSDETEKPREFRNSNDLKLSRQNTNVTLNELPIGCSSSETDLSSSDRLNGNDFEASFHQQLKMPTSSTPHRRRLTNEPFITPFEENMTASSDEERYAFLERQLRRKGEVVRYNPPRQQLSQRHFRRKFSQPEREALLEFKYLMDMSTDVSGLISSPEARS</sequence>
<dbReference type="Proteomes" id="UP000887575">
    <property type="component" value="Unassembled WGS sequence"/>
</dbReference>
<evidence type="ECO:0000256" key="2">
    <source>
        <dbReference type="SAM" id="MobiDB-lite"/>
    </source>
</evidence>
<dbReference type="WBParaSite" id="MBELARI_LOCUS17257">
    <property type="protein sequence ID" value="MBELARI_LOCUS17257"/>
    <property type="gene ID" value="MBELARI_LOCUS17257"/>
</dbReference>
<keyword evidence="3" id="KW-1185">Reference proteome</keyword>
<protein>
    <submittedName>
        <fullName evidence="4">Uncharacterized protein</fullName>
    </submittedName>
</protein>
<feature type="compositionally biased region" description="Basic and acidic residues" evidence="2">
    <location>
        <begin position="284"/>
        <end position="308"/>
    </location>
</feature>
<dbReference type="AlphaFoldDB" id="A0AAF3ETX2"/>
<organism evidence="3 4">
    <name type="scientific">Mesorhabditis belari</name>
    <dbReference type="NCBI Taxonomy" id="2138241"/>
    <lineage>
        <taxon>Eukaryota</taxon>
        <taxon>Metazoa</taxon>
        <taxon>Ecdysozoa</taxon>
        <taxon>Nematoda</taxon>
        <taxon>Chromadorea</taxon>
        <taxon>Rhabditida</taxon>
        <taxon>Rhabditina</taxon>
        <taxon>Rhabditomorpha</taxon>
        <taxon>Rhabditoidea</taxon>
        <taxon>Rhabditidae</taxon>
        <taxon>Mesorhabditinae</taxon>
        <taxon>Mesorhabditis</taxon>
    </lineage>
</organism>
<reference evidence="4" key="1">
    <citation type="submission" date="2024-02" db="UniProtKB">
        <authorList>
            <consortium name="WormBaseParasite"/>
        </authorList>
    </citation>
    <scope>IDENTIFICATION</scope>
</reference>
<evidence type="ECO:0000313" key="3">
    <source>
        <dbReference type="Proteomes" id="UP000887575"/>
    </source>
</evidence>
<name>A0AAF3ETX2_9BILA</name>
<evidence type="ECO:0000256" key="1">
    <source>
        <dbReference type="SAM" id="Coils"/>
    </source>
</evidence>